<keyword evidence="2" id="KW-1185">Reference proteome</keyword>
<evidence type="ECO:0000313" key="1">
    <source>
        <dbReference type="EMBL" id="RBL90447.1"/>
    </source>
</evidence>
<proteinExistence type="predicted"/>
<accession>A0A365XVP8</accession>
<protein>
    <submittedName>
        <fullName evidence="1">Uncharacterized protein</fullName>
    </submittedName>
</protein>
<name>A0A365XVP8_9BACT</name>
<reference evidence="1 2" key="1">
    <citation type="submission" date="2018-05" db="EMBL/GenBank/DDBJ databases">
        <title>Chitinophaga sp. K3CV102501T nov., isolated from isolated from a monsoon evergreen broad-leaved forest soil.</title>
        <authorList>
            <person name="Lv Y."/>
        </authorList>
    </citation>
    <scope>NUCLEOTIDE SEQUENCE [LARGE SCALE GENOMIC DNA]</scope>
    <source>
        <strain evidence="1 2">GDMCC 1.1325</strain>
    </source>
</reference>
<sequence>MAYTVFFAYQSDIPSEFGQQFISKALKDASKKIKEKKKVEVKIEVGSRGTPGTPILIEEMLSKSRKADMVIVDLTFTSSKVWANAKKFSIGNREIRILKNVEDKPSPNPNVLLETGYAWAQKGFYRTLAIMNNAYGNPKNLPVDLKGFRWGITYNLNEKNYGEINNEREKTVEALYTAIANAINSDTEYQRDRYAPIRISKDWSPNSFRSKFFASVSTKKIISDLRTALDDSNNPQRILGGTKSGKTRLAYQLYRKIDSMLPEHENIEHVLFYDLKLGNYASIEAKLQQLKVLNQKKLLILDNCPIEVHDTVFSEYTAGTNVSLLTIDEYTPGNRGTISLGPIYSKEIVVELTNHRGRPELGYELWNKYEGNLSEIITVLGAIQPGQFNLPNDYLARWTQIIGQGPTNLGALRLLESLSLFSYIGFQGQYQKQSEFLIKFASIDSSDTFRNIVNHLLGKSLVKSVGDFILLETFDEELSAAKLQQMADQDIDLFLQSITDFNLVEPFSNKLTELSIKPNFKKPFKEIWRKSALFKNVNFLSTNAGGKILLSISETQPDLVLTTLEQVIEQHDSGVLFAGAGSRRYLVWSLERIVFRKEMFERAAEILFHFAEFENEQILNNATGQFEQLFQIGLPGTEASLKKRLDYITKLSQRVTSERGTSVIKGALTKALNNHGFIRMGASELQGGEQLKDYTPSPPEVLDYQAGVISLLLYNGMYDVLINQLPSLARTDKAKVILDAIEQIIKNNGSISDDLRLQLESIVNDENNYGTEIRKRVRLLIEKNTSDSVKDLFRFKVSLPAYSSFKDERGEIINRAKDNAEKLALELSNVDNWLSEINVLLNGEQRQTYNFGYALGQNRKSDLQLIKMITKELEEIPLGERNISLLIGYLQSQDEDFIREAISVVIQESSLINFAIRLYGLISIRPSDIAELKPIINAQPQLVIELENLKFKTYPIDQMGELIDWLCCLEPWGKSIALEICAGGFEKIDEIPNNIRIKIERLLADPGLLKGDENHKPYSLFDYIKLLKILSEKDLSEDIIEKITSNILDVTETIFDFNDFYFNAIFRILIPQYWQKVWFIISERMINPDYSGWYHLRQLLEQQSNLNEDDIVEWMSRYPQRAPQMVIDFIKLYEIKEGNAAWSPIMLKMINMFPENEELFDKISSKLHSFMWSGSLIPMFQERLQLAQSLSGNPSTRVRSWAEEEVKYFQARIEAERKNEENNSVRFK</sequence>
<dbReference type="OrthoDB" id="8910972at2"/>
<evidence type="ECO:0000313" key="2">
    <source>
        <dbReference type="Proteomes" id="UP000253410"/>
    </source>
</evidence>
<organism evidence="1 2">
    <name type="scientific">Chitinophaga flava</name>
    <dbReference type="NCBI Taxonomy" id="2259036"/>
    <lineage>
        <taxon>Bacteria</taxon>
        <taxon>Pseudomonadati</taxon>
        <taxon>Bacteroidota</taxon>
        <taxon>Chitinophagia</taxon>
        <taxon>Chitinophagales</taxon>
        <taxon>Chitinophagaceae</taxon>
        <taxon>Chitinophaga</taxon>
    </lineage>
</organism>
<comment type="caution">
    <text evidence="1">The sequence shown here is derived from an EMBL/GenBank/DDBJ whole genome shotgun (WGS) entry which is preliminary data.</text>
</comment>
<dbReference type="EMBL" id="QFFJ01000002">
    <property type="protein sequence ID" value="RBL90447.1"/>
    <property type="molecule type" value="Genomic_DNA"/>
</dbReference>
<dbReference type="Proteomes" id="UP000253410">
    <property type="component" value="Unassembled WGS sequence"/>
</dbReference>
<gene>
    <name evidence="1" type="ORF">DF182_28725</name>
</gene>
<dbReference type="AlphaFoldDB" id="A0A365XVP8"/>
<dbReference type="RefSeq" id="WP_113619195.1">
    <property type="nucleotide sequence ID" value="NZ_QFFJ01000002.1"/>
</dbReference>